<organism evidence="1 2">
    <name type="scientific">Pseudomonas mosselii</name>
    <dbReference type="NCBI Taxonomy" id="78327"/>
    <lineage>
        <taxon>Bacteria</taxon>
        <taxon>Pseudomonadati</taxon>
        <taxon>Pseudomonadota</taxon>
        <taxon>Gammaproteobacteria</taxon>
        <taxon>Pseudomonadales</taxon>
        <taxon>Pseudomonadaceae</taxon>
        <taxon>Pseudomonas</taxon>
    </lineage>
</organism>
<keyword evidence="2" id="KW-1185">Reference proteome</keyword>
<reference evidence="1 2" key="1">
    <citation type="submission" date="2019-05" db="EMBL/GenBank/DDBJ databases">
        <title>Pseudomonas sp. SC006 isolated from lettuce that can produce HBGAs.</title>
        <authorList>
            <person name="Wang D."/>
            <person name="Liao N."/>
            <person name="Liu D."/>
            <person name="Zhang Z."/>
            <person name="Zou S."/>
        </authorList>
    </citation>
    <scope>NUCLEOTIDE SEQUENCE [LARGE SCALE GENOMIC DNA]</scope>
    <source>
        <strain evidence="1 2">SC006</strain>
    </source>
</reference>
<name>A0A5R8YVJ3_9PSED</name>
<dbReference type="OrthoDB" id="3181392at2"/>
<evidence type="ECO:0000313" key="1">
    <source>
        <dbReference type="EMBL" id="TLP57284.1"/>
    </source>
</evidence>
<evidence type="ECO:0000313" key="2">
    <source>
        <dbReference type="Proteomes" id="UP000309819"/>
    </source>
</evidence>
<accession>A0A5R8YVJ3</accession>
<dbReference type="EMBL" id="VAUO01000008">
    <property type="protein sequence ID" value="TLP57284.1"/>
    <property type="molecule type" value="Genomic_DNA"/>
</dbReference>
<dbReference type="Pfam" id="PF19570">
    <property type="entry name" value="DUF6088"/>
    <property type="match status" value="1"/>
</dbReference>
<gene>
    <name evidence="1" type="ORF">FEM01_16860</name>
</gene>
<comment type="caution">
    <text evidence="1">The sequence shown here is derived from an EMBL/GenBank/DDBJ whole genome shotgun (WGS) entry which is preliminary data.</text>
</comment>
<dbReference type="Proteomes" id="UP000309819">
    <property type="component" value="Unassembled WGS sequence"/>
</dbReference>
<protein>
    <recommendedName>
        <fullName evidence="3">Type IV toxin-antitoxin system AbiEi family antitoxin domain-containing protein</fullName>
    </recommendedName>
</protein>
<proteinExistence type="predicted"/>
<dbReference type="InterPro" id="IPR045738">
    <property type="entry name" value="DUF6088"/>
</dbReference>
<evidence type="ECO:0008006" key="3">
    <source>
        <dbReference type="Google" id="ProtNLM"/>
    </source>
</evidence>
<dbReference type="AlphaFoldDB" id="A0A5R8YVJ3"/>
<sequence length="199" mass="21299">MSLPSIILERSHALPAGTILSPKEFLHLGSRAAIDQAFSRLTRGGMLCRVARGIYVRAVSGAKEAVPALEKVVKSMADKGKAAIVLAGAQAAARLGLTFTQQGNEDFLTSGRTQHLKVGSQLALVRHAPQWMLALGSSRAGNALRALAWLGPKHAEENARQIRSKMSGVEWEELSSIRGRLPSWMAIAVGRASAAKDRE</sequence>
<dbReference type="RefSeq" id="WP_138220627.1">
    <property type="nucleotide sequence ID" value="NZ_VAUO01000008.1"/>
</dbReference>